<organism evidence="7 8">
    <name type="scientific">Desulfolithobacter dissulfuricans</name>
    <dbReference type="NCBI Taxonomy" id="2795293"/>
    <lineage>
        <taxon>Bacteria</taxon>
        <taxon>Pseudomonadati</taxon>
        <taxon>Thermodesulfobacteriota</taxon>
        <taxon>Desulfobulbia</taxon>
        <taxon>Desulfobulbales</taxon>
        <taxon>Desulfobulbaceae</taxon>
        <taxon>Desulfolithobacter</taxon>
    </lineage>
</organism>
<evidence type="ECO:0000256" key="3">
    <source>
        <dbReference type="ARBA" id="ARBA00022989"/>
    </source>
</evidence>
<keyword evidence="5" id="KW-0175">Coiled coil</keyword>
<dbReference type="GO" id="GO:0016020">
    <property type="term" value="C:membrane"/>
    <property type="evidence" value="ECO:0007669"/>
    <property type="project" value="UniProtKB-SubCell"/>
</dbReference>
<dbReference type="RefSeq" id="WP_267927878.1">
    <property type="nucleotide sequence ID" value="NZ_AP024233.1"/>
</dbReference>
<evidence type="ECO:0000256" key="1">
    <source>
        <dbReference type="ARBA" id="ARBA00004167"/>
    </source>
</evidence>
<feature type="coiled-coil region" evidence="5">
    <location>
        <begin position="108"/>
        <end position="183"/>
    </location>
</feature>
<evidence type="ECO:0008006" key="9">
    <source>
        <dbReference type="Google" id="ProtNLM"/>
    </source>
</evidence>
<protein>
    <recommendedName>
        <fullName evidence="9">RND efflux pump membrane fusion protein barrel-sandwich domain-containing protein</fullName>
    </recommendedName>
</protein>
<dbReference type="AlphaFoldDB" id="A0A915TXR9"/>
<evidence type="ECO:0000313" key="7">
    <source>
        <dbReference type="EMBL" id="BCO07943.1"/>
    </source>
</evidence>
<dbReference type="Gene3D" id="2.40.50.100">
    <property type="match status" value="1"/>
</dbReference>
<dbReference type="Gene3D" id="1.10.287.470">
    <property type="entry name" value="Helix hairpin bin"/>
    <property type="match status" value="1"/>
</dbReference>
<dbReference type="EMBL" id="AP024233">
    <property type="protein sequence ID" value="BCO07943.1"/>
    <property type="molecule type" value="Genomic_DNA"/>
</dbReference>
<proteinExistence type="predicted"/>
<reference evidence="7" key="1">
    <citation type="submission" date="2020-12" db="EMBL/GenBank/DDBJ databases">
        <title>Desulfobium dissulfuricans gen. nov., sp. nov., a novel mesophilic, sulfate-reducing bacterium isolated from a deep-sea hydrothermal vent.</title>
        <authorList>
            <person name="Hashimoto Y."/>
            <person name="Tame A."/>
            <person name="Sawayama S."/>
            <person name="Miyazaki J."/>
            <person name="Takai K."/>
            <person name="Nakagawa S."/>
        </authorList>
    </citation>
    <scope>NUCLEOTIDE SEQUENCE</scope>
    <source>
        <strain evidence="7">GF1</strain>
    </source>
</reference>
<dbReference type="Proteomes" id="UP001063350">
    <property type="component" value="Chromosome"/>
</dbReference>
<accession>A0A915TXR9</accession>
<name>A0A915TXR9_9BACT</name>
<feature type="transmembrane region" description="Helical" evidence="6">
    <location>
        <begin position="29"/>
        <end position="52"/>
    </location>
</feature>
<keyword evidence="2 6" id="KW-0812">Transmembrane</keyword>
<dbReference type="PANTHER" id="PTHR30386">
    <property type="entry name" value="MEMBRANE FUSION SUBUNIT OF EMRAB-TOLC MULTIDRUG EFFLUX PUMP"/>
    <property type="match status" value="1"/>
</dbReference>
<dbReference type="PANTHER" id="PTHR30386:SF26">
    <property type="entry name" value="TRANSPORT PROTEIN COMB"/>
    <property type="match status" value="1"/>
</dbReference>
<keyword evidence="4 6" id="KW-0472">Membrane</keyword>
<evidence type="ECO:0000256" key="5">
    <source>
        <dbReference type="SAM" id="Coils"/>
    </source>
</evidence>
<sequence>MKLRTRKSYFNNLPEGKPPTRILPRITQFIYFLALFSIVAGVLYLMAMRIVFFTGRGQVEHQKTVLSSVKGGEIVQLAKTEGDLVVQGEVLAQIARPGKCEDSPDLRIEKLIYDIKRMRAKLAILQEQLKSTGQRADTEILYRALEIGSASSRRKMEKQTAKEEKLREKVQLLKAEITVRQEELVTLQQLLSKPPDPSCRYETIIAPFDGMVYLVKAKEHEYIRSGMPLFVLIADKAPVYIDAYTKEKYLQYITPGSQMTIIFPDRYQSIGRVDEISSSAQAVAKRQRKDYIPISTMIRIKLVPLDPEEEKIWQKYDRIVLKVRGRKL</sequence>
<dbReference type="InterPro" id="IPR050739">
    <property type="entry name" value="MFP"/>
</dbReference>
<keyword evidence="3 6" id="KW-1133">Transmembrane helix</keyword>
<dbReference type="KEGG" id="ddu:GF1_03190"/>
<keyword evidence="8" id="KW-1185">Reference proteome</keyword>
<evidence type="ECO:0000256" key="6">
    <source>
        <dbReference type="SAM" id="Phobius"/>
    </source>
</evidence>
<evidence type="ECO:0000256" key="4">
    <source>
        <dbReference type="ARBA" id="ARBA00023136"/>
    </source>
</evidence>
<evidence type="ECO:0000313" key="8">
    <source>
        <dbReference type="Proteomes" id="UP001063350"/>
    </source>
</evidence>
<comment type="subcellular location">
    <subcellularLocation>
        <location evidence="1">Membrane</location>
        <topology evidence="1">Single-pass membrane protein</topology>
    </subcellularLocation>
</comment>
<dbReference type="Gene3D" id="2.40.30.170">
    <property type="match status" value="1"/>
</dbReference>
<evidence type="ECO:0000256" key="2">
    <source>
        <dbReference type="ARBA" id="ARBA00022692"/>
    </source>
</evidence>
<gene>
    <name evidence="7" type="ORF">GF1_03190</name>
</gene>